<dbReference type="OrthoDB" id="9813569at2"/>
<comment type="caution">
    <text evidence="5">The sequence shown here is derived from an EMBL/GenBank/DDBJ whole genome shotgun (WGS) entry which is preliminary data.</text>
</comment>
<dbReference type="SUPFAM" id="SSF53613">
    <property type="entry name" value="Ribokinase-like"/>
    <property type="match status" value="1"/>
</dbReference>
<dbReference type="RefSeq" id="WP_114351512.1">
    <property type="nucleotide sequence ID" value="NZ_QPJJ01000002.1"/>
</dbReference>
<evidence type="ECO:0000259" key="4">
    <source>
        <dbReference type="Pfam" id="PF00294"/>
    </source>
</evidence>
<dbReference type="GO" id="GO:0016301">
    <property type="term" value="F:kinase activity"/>
    <property type="evidence" value="ECO:0007669"/>
    <property type="project" value="UniProtKB-KW"/>
</dbReference>
<evidence type="ECO:0000256" key="2">
    <source>
        <dbReference type="ARBA" id="ARBA00022679"/>
    </source>
</evidence>
<proteinExistence type="inferred from homology"/>
<evidence type="ECO:0000313" key="5">
    <source>
        <dbReference type="EMBL" id="RCW76730.1"/>
    </source>
</evidence>
<dbReference type="AlphaFoldDB" id="A0A368Y8Y8"/>
<dbReference type="Pfam" id="PF00294">
    <property type="entry name" value="PfkB"/>
    <property type="match status" value="1"/>
</dbReference>
<sequence length="335" mass="37891">MKVITFGEPLLRFTTEAEKRLHQVDQLAFYFGGAEANLAVSLANFGHEVEFVSAIPPNSLGSACRKYLKANSVKTNFLREQGSRLGTYYVEAGIGNRQANVTYDRAYSSFHLVDESIFDWDQIFLDVDHFHTTGITLALSDKLREITLVAMQKAKEKGISVSFDFNYRAKLWSQSEARDAIQKVLPYVDVAFCNQLDAIHFLDIEESKSEKHEDKLKEYYQNIVEKYPNISALSSTKRAVHSSNKHELEGYFYDKQQLVKSKSYVIDPVVDRIGGGDAYAAAILHGWLNQWPLTDTVDFATASSVLKHTIKGDSNAFTELEVKSYLSLLDQEISR</sequence>
<dbReference type="EMBL" id="QPJJ01000002">
    <property type="protein sequence ID" value="RCW76730.1"/>
    <property type="molecule type" value="Genomic_DNA"/>
</dbReference>
<protein>
    <submittedName>
        <fullName evidence="5">2-dehydro-3-deoxygluconokinase</fullName>
    </submittedName>
</protein>
<reference evidence="5 6" key="1">
    <citation type="submission" date="2018-07" db="EMBL/GenBank/DDBJ databases">
        <title>Genomic Encyclopedia of Type Strains, Phase IV (KMG-IV): sequencing the most valuable type-strain genomes for metagenomic binning, comparative biology and taxonomic classification.</title>
        <authorList>
            <person name="Goeker M."/>
        </authorList>
    </citation>
    <scope>NUCLEOTIDE SEQUENCE [LARGE SCALE GENOMIC DNA]</scope>
    <source>
        <strain evidence="5 6">DSM 27696</strain>
    </source>
</reference>
<gene>
    <name evidence="5" type="ORF">DFR57_1025</name>
</gene>
<keyword evidence="2" id="KW-0808">Transferase</keyword>
<keyword evidence="6" id="KW-1185">Reference proteome</keyword>
<evidence type="ECO:0000313" key="6">
    <source>
        <dbReference type="Proteomes" id="UP000252585"/>
    </source>
</evidence>
<dbReference type="Gene3D" id="3.40.1190.20">
    <property type="match status" value="1"/>
</dbReference>
<accession>A0A368Y8Y8</accession>
<dbReference type="InterPro" id="IPR011611">
    <property type="entry name" value="PfkB_dom"/>
</dbReference>
<evidence type="ECO:0000256" key="1">
    <source>
        <dbReference type="ARBA" id="ARBA00010688"/>
    </source>
</evidence>
<comment type="similarity">
    <text evidence="1">Belongs to the carbohydrate kinase PfkB family.</text>
</comment>
<name>A0A368Y8Y8_9BACI</name>
<dbReference type="PANTHER" id="PTHR43320">
    <property type="entry name" value="SUGAR KINASE"/>
    <property type="match status" value="1"/>
</dbReference>
<keyword evidence="3 5" id="KW-0418">Kinase</keyword>
<evidence type="ECO:0000256" key="3">
    <source>
        <dbReference type="ARBA" id="ARBA00022777"/>
    </source>
</evidence>
<dbReference type="PANTHER" id="PTHR43320:SF2">
    <property type="entry name" value="2-DEHYDRO-3-DEOXYGLUCONOKINASE_2-DEHYDRO-3-DEOXYGALACTONOKINASE"/>
    <property type="match status" value="1"/>
</dbReference>
<dbReference type="Proteomes" id="UP000252585">
    <property type="component" value="Unassembled WGS sequence"/>
</dbReference>
<feature type="domain" description="Carbohydrate kinase PfkB" evidence="4">
    <location>
        <begin position="4"/>
        <end position="314"/>
    </location>
</feature>
<organism evidence="5 6">
    <name type="scientific">Saliterribacillus persicus</name>
    <dbReference type="NCBI Taxonomy" id="930114"/>
    <lineage>
        <taxon>Bacteria</taxon>
        <taxon>Bacillati</taxon>
        <taxon>Bacillota</taxon>
        <taxon>Bacilli</taxon>
        <taxon>Bacillales</taxon>
        <taxon>Bacillaceae</taxon>
        <taxon>Saliterribacillus</taxon>
    </lineage>
</organism>
<dbReference type="InterPro" id="IPR052700">
    <property type="entry name" value="Carb_kinase_PfkB-like"/>
</dbReference>
<dbReference type="InterPro" id="IPR029056">
    <property type="entry name" value="Ribokinase-like"/>
</dbReference>
<dbReference type="CDD" id="cd01166">
    <property type="entry name" value="KdgK"/>
    <property type="match status" value="1"/>
</dbReference>